<dbReference type="EMBL" id="ML119719">
    <property type="protein sequence ID" value="RPA77871.1"/>
    <property type="molecule type" value="Genomic_DNA"/>
</dbReference>
<reference evidence="2 3" key="1">
    <citation type="journal article" date="2018" name="Nat. Ecol. Evol.">
        <title>Pezizomycetes genomes reveal the molecular basis of ectomycorrhizal truffle lifestyle.</title>
        <authorList>
            <person name="Murat C."/>
            <person name="Payen T."/>
            <person name="Noel B."/>
            <person name="Kuo A."/>
            <person name="Morin E."/>
            <person name="Chen J."/>
            <person name="Kohler A."/>
            <person name="Krizsan K."/>
            <person name="Balestrini R."/>
            <person name="Da Silva C."/>
            <person name="Montanini B."/>
            <person name="Hainaut M."/>
            <person name="Levati E."/>
            <person name="Barry K.W."/>
            <person name="Belfiori B."/>
            <person name="Cichocki N."/>
            <person name="Clum A."/>
            <person name="Dockter R.B."/>
            <person name="Fauchery L."/>
            <person name="Guy J."/>
            <person name="Iotti M."/>
            <person name="Le Tacon F."/>
            <person name="Lindquist E.A."/>
            <person name="Lipzen A."/>
            <person name="Malagnac F."/>
            <person name="Mello A."/>
            <person name="Molinier V."/>
            <person name="Miyauchi S."/>
            <person name="Poulain J."/>
            <person name="Riccioni C."/>
            <person name="Rubini A."/>
            <person name="Sitrit Y."/>
            <person name="Splivallo R."/>
            <person name="Traeger S."/>
            <person name="Wang M."/>
            <person name="Zifcakova L."/>
            <person name="Wipf D."/>
            <person name="Zambonelli A."/>
            <person name="Paolocci F."/>
            <person name="Nowrousian M."/>
            <person name="Ottonello S."/>
            <person name="Baldrian P."/>
            <person name="Spatafora J.W."/>
            <person name="Henrissat B."/>
            <person name="Nagy L.G."/>
            <person name="Aury J.M."/>
            <person name="Wincker P."/>
            <person name="Grigoriev I.V."/>
            <person name="Bonfante P."/>
            <person name="Martin F.M."/>
        </authorList>
    </citation>
    <scope>NUCLEOTIDE SEQUENCE [LARGE SCALE GENOMIC DNA]</scope>
    <source>
        <strain evidence="2 3">RN42</strain>
    </source>
</reference>
<keyword evidence="1" id="KW-0812">Transmembrane</keyword>
<keyword evidence="1" id="KW-0472">Membrane</keyword>
<gene>
    <name evidence="2" type="ORF">BJ508DRAFT_309721</name>
</gene>
<protein>
    <submittedName>
        <fullName evidence="2">Uncharacterized protein</fullName>
    </submittedName>
</protein>
<dbReference type="Proteomes" id="UP000275078">
    <property type="component" value="Unassembled WGS sequence"/>
</dbReference>
<accession>A0A3N4I0Y4</accession>
<dbReference type="AlphaFoldDB" id="A0A3N4I0Y4"/>
<evidence type="ECO:0000256" key="1">
    <source>
        <dbReference type="SAM" id="Phobius"/>
    </source>
</evidence>
<keyword evidence="1" id="KW-1133">Transmembrane helix</keyword>
<organism evidence="2 3">
    <name type="scientific">Ascobolus immersus RN42</name>
    <dbReference type="NCBI Taxonomy" id="1160509"/>
    <lineage>
        <taxon>Eukaryota</taxon>
        <taxon>Fungi</taxon>
        <taxon>Dikarya</taxon>
        <taxon>Ascomycota</taxon>
        <taxon>Pezizomycotina</taxon>
        <taxon>Pezizomycetes</taxon>
        <taxon>Pezizales</taxon>
        <taxon>Ascobolaceae</taxon>
        <taxon>Ascobolus</taxon>
    </lineage>
</organism>
<sequence>MSNHTEESDAITQKLNEEYIQQKKPWPITGKNINLFHLGASTTLSFYVIIIAGPLYETSSFSHQRPLIKGRLTRQVLHLTQAFHEMTLDKFKLPSHVQSKQIKQDTDTEYERPEDDARKFTSIFKRSQNRRTAKQFIEPCFSHRTHRSYLITSSKEEWFARAEKIRRPGTVRDHAFGKIDIHTIHVHTPR</sequence>
<proteinExistence type="predicted"/>
<feature type="transmembrane region" description="Helical" evidence="1">
    <location>
        <begin position="35"/>
        <end position="56"/>
    </location>
</feature>
<name>A0A3N4I0Y4_ASCIM</name>
<evidence type="ECO:0000313" key="3">
    <source>
        <dbReference type="Proteomes" id="UP000275078"/>
    </source>
</evidence>
<keyword evidence="3" id="KW-1185">Reference proteome</keyword>
<evidence type="ECO:0000313" key="2">
    <source>
        <dbReference type="EMBL" id="RPA77871.1"/>
    </source>
</evidence>